<evidence type="ECO:0000256" key="2">
    <source>
        <dbReference type="ARBA" id="ARBA00007639"/>
    </source>
</evidence>
<evidence type="ECO:0000313" key="7">
    <source>
        <dbReference type="Proteomes" id="UP001589610"/>
    </source>
</evidence>
<dbReference type="RefSeq" id="WP_344744525.1">
    <property type="nucleotide sequence ID" value="NZ_BAAAWW010000046.1"/>
</dbReference>
<name>A0ABV5TJX5_9ACTN</name>
<dbReference type="EMBL" id="JBHMBS010000015">
    <property type="protein sequence ID" value="MFB9679424.1"/>
    <property type="molecule type" value="Genomic_DNA"/>
</dbReference>
<comment type="similarity">
    <text evidence="2">Belongs to the bacterial solute-binding protein 2 family.</text>
</comment>
<dbReference type="InterPro" id="IPR025997">
    <property type="entry name" value="SBP_2_dom"/>
</dbReference>
<organism evidence="6 7">
    <name type="scientific">Streptosporangium vulgare</name>
    <dbReference type="NCBI Taxonomy" id="46190"/>
    <lineage>
        <taxon>Bacteria</taxon>
        <taxon>Bacillati</taxon>
        <taxon>Actinomycetota</taxon>
        <taxon>Actinomycetes</taxon>
        <taxon>Streptosporangiales</taxon>
        <taxon>Streptosporangiaceae</taxon>
        <taxon>Streptosporangium</taxon>
    </lineage>
</organism>
<keyword evidence="7" id="KW-1185">Reference proteome</keyword>
<reference evidence="6 7" key="1">
    <citation type="submission" date="2024-09" db="EMBL/GenBank/DDBJ databases">
        <authorList>
            <person name="Sun Q."/>
            <person name="Mori K."/>
        </authorList>
    </citation>
    <scope>NUCLEOTIDE SEQUENCE [LARGE SCALE GENOMIC DNA]</scope>
    <source>
        <strain evidence="6 7">JCM 3028</strain>
    </source>
</reference>
<dbReference type="Proteomes" id="UP001589610">
    <property type="component" value="Unassembled WGS sequence"/>
</dbReference>
<dbReference type="SUPFAM" id="SSF53822">
    <property type="entry name" value="Periplasmic binding protein-like I"/>
    <property type="match status" value="1"/>
</dbReference>
<comment type="subcellular location">
    <subcellularLocation>
        <location evidence="1">Cell envelope</location>
    </subcellularLocation>
</comment>
<dbReference type="PANTHER" id="PTHR46847:SF1">
    <property type="entry name" value="D-ALLOSE-BINDING PERIPLASMIC PROTEIN-RELATED"/>
    <property type="match status" value="1"/>
</dbReference>
<evidence type="ECO:0000256" key="4">
    <source>
        <dbReference type="SAM" id="SignalP"/>
    </source>
</evidence>
<evidence type="ECO:0000256" key="3">
    <source>
        <dbReference type="ARBA" id="ARBA00022729"/>
    </source>
</evidence>
<protein>
    <submittedName>
        <fullName evidence="6">Substrate-binding domain-containing protein</fullName>
    </submittedName>
</protein>
<dbReference type="PANTHER" id="PTHR46847">
    <property type="entry name" value="D-ALLOSE-BINDING PERIPLASMIC PROTEIN-RELATED"/>
    <property type="match status" value="1"/>
</dbReference>
<accession>A0ABV5TJX5</accession>
<comment type="caution">
    <text evidence="6">The sequence shown here is derived from an EMBL/GenBank/DDBJ whole genome shotgun (WGS) entry which is preliminary data.</text>
</comment>
<evidence type="ECO:0000313" key="6">
    <source>
        <dbReference type="EMBL" id="MFB9679424.1"/>
    </source>
</evidence>
<feature type="signal peptide" evidence="4">
    <location>
        <begin position="1"/>
        <end position="22"/>
    </location>
</feature>
<feature type="domain" description="Periplasmic binding protein" evidence="5">
    <location>
        <begin position="44"/>
        <end position="295"/>
    </location>
</feature>
<evidence type="ECO:0000259" key="5">
    <source>
        <dbReference type="Pfam" id="PF13407"/>
    </source>
</evidence>
<proteinExistence type="inferred from homology"/>
<dbReference type="InterPro" id="IPR028082">
    <property type="entry name" value="Peripla_BP_I"/>
</dbReference>
<dbReference type="PROSITE" id="PS51257">
    <property type="entry name" value="PROKAR_LIPOPROTEIN"/>
    <property type="match status" value="1"/>
</dbReference>
<keyword evidence="3 4" id="KW-0732">Signal</keyword>
<feature type="chain" id="PRO_5046672668" evidence="4">
    <location>
        <begin position="23"/>
        <end position="327"/>
    </location>
</feature>
<dbReference type="Pfam" id="PF13407">
    <property type="entry name" value="Peripla_BP_4"/>
    <property type="match status" value="1"/>
</dbReference>
<dbReference type="Gene3D" id="3.40.50.2300">
    <property type="match status" value="2"/>
</dbReference>
<evidence type="ECO:0000256" key="1">
    <source>
        <dbReference type="ARBA" id="ARBA00004196"/>
    </source>
</evidence>
<gene>
    <name evidence="6" type="ORF">ACFFRH_28420</name>
</gene>
<sequence length="327" mass="33094">MKPSLRAIGHAALVTSVIAGLAACGAAERSNGAATAAASANMSLIVGNLGDAYYQSLMCGAKKEAAAKGVALELLGPKAFDTSQQVPIVNGATAKKPDAIIIAPTDSKALLPPLQQAHQDGSKIVTVDTTLDDTSFLSSQISANWTQMGTLGAQELAKAIGDRGTVLAIFSPPGVTTNDLGRKAFLKEMTKHPDIEPVIQYSQGDAGKSASIVTAALARHPGLAGVMTFNGGDAEGAVTGLREAGRAGKIPLVAGGAREYQVGLLRDGIAKALLVPAPSKIGAAAVDQALAAAKGSATQPTVDTDIVVATLDNMDDPAIAQSFYVPC</sequence>